<evidence type="ECO:0000313" key="2">
    <source>
        <dbReference type="EMBL" id="GMF31555.1"/>
    </source>
</evidence>
<dbReference type="OrthoDB" id="10538584at2759"/>
<keyword evidence="3" id="KW-1185">Reference proteome</keyword>
<protein>
    <submittedName>
        <fullName evidence="2">Unnamed protein product</fullName>
    </submittedName>
</protein>
<dbReference type="PANTHER" id="PTHR22538:SF1">
    <property type="entry name" value="VWFD DOMAIN-CONTAINING PROTEIN"/>
    <property type="match status" value="1"/>
</dbReference>
<dbReference type="Proteomes" id="UP001165083">
    <property type="component" value="Unassembled WGS sequence"/>
</dbReference>
<dbReference type="AlphaFoldDB" id="A0A9W6UE65"/>
<organism evidence="2 3">
    <name type="scientific">Phytophthora lilii</name>
    <dbReference type="NCBI Taxonomy" id="2077276"/>
    <lineage>
        <taxon>Eukaryota</taxon>
        <taxon>Sar</taxon>
        <taxon>Stramenopiles</taxon>
        <taxon>Oomycota</taxon>
        <taxon>Peronosporomycetes</taxon>
        <taxon>Peronosporales</taxon>
        <taxon>Peronosporaceae</taxon>
        <taxon>Phytophthora</taxon>
    </lineage>
</organism>
<dbReference type="PANTHER" id="PTHR22538">
    <property type="entry name" value="CILIA- AND FLAGELLA-ASSOCIATED PROTEIN 74"/>
    <property type="match status" value="1"/>
</dbReference>
<evidence type="ECO:0000256" key="1">
    <source>
        <dbReference type="SAM" id="MobiDB-lite"/>
    </source>
</evidence>
<sequence>MLGCFGQCPMPISWESLMNQNGKYASNSLNAAYVAAQEAYTNVSAAMCSDNNYGIFSVYGPIFVVTGKVVPHKSSENDGLTLSDSTVTASTQHWSVEAVCLPGAHQHVRGRQQRREQQRRAGSSC</sequence>
<gene>
    <name evidence="2" type="ORF">Plil01_001349000</name>
</gene>
<feature type="region of interest" description="Disordered" evidence="1">
    <location>
        <begin position="106"/>
        <end position="125"/>
    </location>
</feature>
<reference evidence="2" key="1">
    <citation type="submission" date="2023-04" db="EMBL/GenBank/DDBJ databases">
        <title>Phytophthora lilii NBRC 32176.</title>
        <authorList>
            <person name="Ichikawa N."/>
            <person name="Sato H."/>
            <person name="Tonouchi N."/>
        </authorList>
    </citation>
    <scope>NUCLEOTIDE SEQUENCE</scope>
    <source>
        <strain evidence="2">NBRC 32176</strain>
    </source>
</reference>
<proteinExistence type="predicted"/>
<evidence type="ECO:0000313" key="3">
    <source>
        <dbReference type="Proteomes" id="UP001165083"/>
    </source>
</evidence>
<name>A0A9W6UE65_9STRA</name>
<comment type="caution">
    <text evidence="2">The sequence shown here is derived from an EMBL/GenBank/DDBJ whole genome shotgun (WGS) entry which is preliminary data.</text>
</comment>
<accession>A0A9W6UE65</accession>
<dbReference type="EMBL" id="BSXW01000914">
    <property type="protein sequence ID" value="GMF31555.1"/>
    <property type="molecule type" value="Genomic_DNA"/>
</dbReference>